<sequence>MVTKVLSKRKKLLYLVLLQNGEIERPRIPDIVFSLAALTVANCELEFGFDIVGLQRLCILLRVPDVIITAHRDRAGAIEALFIMRRIHYVYTSTFYALDDPVQLFRVYFFTWLNMFTTSLPRRFILLTIIWRNEWGFIALLSKIKEHRSTLFLAFPMELSYVSAARLLVQELLAVTAPDGMCIHFWGPMEWRRHDSAMLRESKLMSYFEEHEELFGGRFLYGDPAYGMQKFILSEYKGNVSNHFERAFNKQMSSVKESVE</sequence>
<accession>A0A8S9VG45</accession>
<dbReference type="Proteomes" id="UP000704712">
    <property type="component" value="Unassembled WGS sequence"/>
</dbReference>
<feature type="domain" description="DDE Tnp4" evidence="3">
    <location>
        <begin position="172"/>
        <end position="260"/>
    </location>
</feature>
<dbReference type="GO" id="GO:0046872">
    <property type="term" value="F:metal ion binding"/>
    <property type="evidence" value="ECO:0007669"/>
    <property type="project" value="UniProtKB-KW"/>
</dbReference>
<keyword evidence="4" id="KW-0540">Nuclease</keyword>
<dbReference type="GO" id="GO:0004519">
    <property type="term" value="F:endonuclease activity"/>
    <property type="evidence" value="ECO:0007669"/>
    <property type="project" value="UniProtKB-KW"/>
</dbReference>
<proteinExistence type="predicted"/>
<evidence type="ECO:0000313" key="4">
    <source>
        <dbReference type="EMBL" id="KAF4150332.1"/>
    </source>
</evidence>
<reference evidence="4" key="1">
    <citation type="submission" date="2020-03" db="EMBL/GenBank/DDBJ databases">
        <title>Hybrid Assembly of Korean Phytophthora infestans isolates.</title>
        <authorList>
            <person name="Prokchorchik M."/>
            <person name="Lee Y."/>
            <person name="Seo J."/>
            <person name="Cho J.-H."/>
            <person name="Park Y.-E."/>
            <person name="Jang D.-C."/>
            <person name="Im J.-S."/>
            <person name="Choi J.-G."/>
            <person name="Park H.-J."/>
            <person name="Lee G.-B."/>
            <person name="Lee Y.-G."/>
            <person name="Hong S.-Y."/>
            <person name="Cho K."/>
            <person name="Sohn K.H."/>
        </authorList>
    </citation>
    <scope>NUCLEOTIDE SEQUENCE</scope>
    <source>
        <strain evidence="4">KR_2_A2</strain>
    </source>
</reference>
<keyword evidence="4" id="KW-0255">Endonuclease</keyword>
<evidence type="ECO:0000313" key="5">
    <source>
        <dbReference type="Proteomes" id="UP000704712"/>
    </source>
</evidence>
<keyword evidence="4" id="KW-0378">Hydrolase</keyword>
<dbReference type="Pfam" id="PF13359">
    <property type="entry name" value="DDE_Tnp_4"/>
    <property type="match status" value="1"/>
</dbReference>
<dbReference type="AlphaFoldDB" id="A0A8S9VG45"/>
<comment type="caution">
    <text evidence="4">The sequence shown here is derived from an EMBL/GenBank/DDBJ whole genome shotgun (WGS) entry which is preliminary data.</text>
</comment>
<evidence type="ECO:0000256" key="1">
    <source>
        <dbReference type="ARBA" id="ARBA00001968"/>
    </source>
</evidence>
<name>A0A8S9VG45_PHYIN</name>
<evidence type="ECO:0000259" key="3">
    <source>
        <dbReference type="Pfam" id="PF13359"/>
    </source>
</evidence>
<gene>
    <name evidence="4" type="ORF">GN958_ATG00540</name>
</gene>
<dbReference type="InterPro" id="IPR027806">
    <property type="entry name" value="HARBI1_dom"/>
</dbReference>
<organism evidence="4 5">
    <name type="scientific">Phytophthora infestans</name>
    <name type="common">Potato late blight agent</name>
    <name type="synonym">Botrytis infestans</name>
    <dbReference type="NCBI Taxonomy" id="4787"/>
    <lineage>
        <taxon>Eukaryota</taxon>
        <taxon>Sar</taxon>
        <taxon>Stramenopiles</taxon>
        <taxon>Oomycota</taxon>
        <taxon>Peronosporomycetes</taxon>
        <taxon>Peronosporales</taxon>
        <taxon>Peronosporaceae</taxon>
        <taxon>Phytophthora</taxon>
    </lineage>
</organism>
<keyword evidence="2" id="KW-0479">Metal-binding</keyword>
<evidence type="ECO:0000256" key="2">
    <source>
        <dbReference type="ARBA" id="ARBA00022723"/>
    </source>
</evidence>
<comment type="cofactor">
    <cofactor evidence="1">
        <name>a divalent metal cation</name>
        <dbReference type="ChEBI" id="CHEBI:60240"/>
    </cofactor>
</comment>
<protein>
    <submittedName>
        <fullName evidence="4">DDE superfamily endonuclease</fullName>
    </submittedName>
</protein>
<dbReference type="EMBL" id="JAACNO010000087">
    <property type="protein sequence ID" value="KAF4150332.1"/>
    <property type="molecule type" value="Genomic_DNA"/>
</dbReference>